<sequence length="188" mass="21671">MTQHDINVRQGLPEEMQLLLRDYPRDAWPDHPNFARSIQNWMGAHTMFRRLADIVATDSREAIDKTLDPQKFAARLGHFGNLLIQNLHGHHGWEDHRFFPELEAADDRFAHGLEMLETDHLQMDAILDDLKTNANRYIQLLHLSEKDAAEQVPAVLAACEGIQAFLNRHLTDEEDLVVPIILHHKLRG</sequence>
<dbReference type="Gene3D" id="1.20.120.520">
    <property type="entry name" value="nmb1532 protein domain like"/>
    <property type="match status" value="1"/>
</dbReference>
<evidence type="ECO:0000313" key="3">
    <source>
        <dbReference type="Proteomes" id="UP000184211"/>
    </source>
</evidence>
<evidence type="ECO:0000259" key="1">
    <source>
        <dbReference type="Pfam" id="PF01814"/>
    </source>
</evidence>
<dbReference type="RefSeq" id="WP_072793851.1">
    <property type="nucleotide sequence ID" value="NZ_FQWM01000007.1"/>
</dbReference>
<reference evidence="3" key="1">
    <citation type="submission" date="2016-11" db="EMBL/GenBank/DDBJ databases">
        <authorList>
            <person name="Varghese N."/>
            <person name="Submissions S."/>
        </authorList>
    </citation>
    <scope>NUCLEOTIDE SEQUENCE [LARGE SCALE GENOMIC DNA]</scope>
    <source>
        <strain evidence="3">DSM 28223</strain>
    </source>
</reference>
<evidence type="ECO:0000313" key="2">
    <source>
        <dbReference type="EMBL" id="SHH68025.1"/>
    </source>
</evidence>
<protein>
    <submittedName>
        <fullName evidence="2">Hemerythrin HHE cation binding domain-containing protein</fullName>
    </submittedName>
</protein>
<keyword evidence="3" id="KW-1185">Reference proteome</keyword>
<gene>
    <name evidence="2" type="ORF">SAMN04488044_3004</name>
</gene>
<dbReference type="EMBL" id="FQWM01000007">
    <property type="protein sequence ID" value="SHH68025.1"/>
    <property type="molecule type" value="Genomic_DNA"/>
</dbReference>
<feature type="domain" description="Hemerythrin-like" evidence="1">
    <location>
        <begin position="38"/>
        <end position="180"/>
    </location>
</feature>
<dbReference type="Pfam" id="PF01814">
    <property type="entry name" value="Hemerythrin"/>
    <property type="match status" value="1"/>
</dbReference>
<dbReference type="InterPro" id="IPR012312">
    <property type="entry name" value="Hemerythrin-like"/>
</dbReference>
<dbReference type="Proteomes" id="UP000184211">
    <property type="component" value="Unassembled WGS sequence"/>
</dbReference>
<organism evidence="2 3">
    <name type="scientific">Cognatishimia maritima</name>
    <dbReference type="NCBI Taxonomy" id="870908"/>
    <lineage>
        <taxon>Bacteria</taxon>
        <taxon>Pseudomonadati</taxon>
        <taxon>Pseudomonadota</taxon>
        <taxon>Alphaproteobacteria</taxon>
        <taxon>Rhodobacterales</taxon>
        <taxon>Paracoccaceae</taxon>
        <taxon>Cognatishimia</taxon>
    </lineage>
</organism>
<dbReference type="STRING" id="870908.SAMN04488044_3004"/>
<proteinExistence type="predicted"/>
<name>A0A1M5UYF2_9RHOB</name>
<dbReference type="AlphaFoldDB" id="A0A1M5UYF2"/>
<accession>A0A1M5UYF2</accession>